<dbReference type="Pfam" id="PF00668">
    <property type="entry name" value="Condensation"/>
    <property type="match status" value="1"/>
</dbReference>
<keyword evidence="4" id="KW-1185">Reference proteome</keyword>
<feature type="domain" description="TubC N-terminal docking" evidence="2">
    <location>
        <begin position="4"/>
        <end position="54"/>
    </location>
</feature>
<dbReference type="Proteomes" id="UP000468990">
    <property type="component" value="Unassembled WGS sequence"/>
</dbReference>
<evidence type="ECO:0000313" key="4">
    <source>
        <dbReference type="Proteomes" id="UP000468990"/>
    </source>
</evidence>
<evidence type="ECO:0000313" key="3">
    <source>
        <dbReference type="EMBL" id="MRX70541.1"/>
    </source>
</evidence>
<dbReference type="PANTHER" id="PTHR45527">
    <property type="entry name" value="NONRIBOSOMAL PEPTIDE SYNTHETASE"/>
    <property type="match status" value="1"/>
</dbReference>
<dbReference type="EMBL" id="WKKG01000025">
    <property type="protein sequence ID" value="MRX70541.1"/>
    <property type="molecule type" value="Genomic_DNA"/>
</dbReference>
<feature type="non-terminal residue" evidence="3">
    <location>
        <position position="236"/>
    </location>
</feature>
<gene>
    <name evidence="3" type="ORF">GJU42_21390</name>
</gene>
<dbReference type="SUPFAM" id="SSF52777">
    <property type="entry name" value="CoA-dependent acyltransferases"/>
    <property type="match status" value="1"/>
</dbReference>
<dbReference type="InterPro" id="IPR041464">
    <property type="entry name" value="TubC_N"/>
</dbReference>
<proteinExistence type="predicted"/>
<name>A0ABW9QC21_9FLAO</name>
<organism evidence="3 4">
    <name type="scientific">Flavobacterium resistens</name>
    <dbReference type="NCBI Taxonomy" id="443612"/>
    <lineage>
        <taxon>Bacteria</taxon>
        <taxon>Pseudomonadati</taxon>
        <taxon>Bacteroidota</taxon>
        <taxon>Flavobacteriia</taxon>
        <taxon>Flavobacteriales</taxon>
        <taxon>Flavobacteriaceae</taxon>
        <taxon>Flavobacterium</taxon>
    </lineage>
</organism>
<dbReference type="PANTHER" id="PTHR45527:SF1">
    <property type="entry name" value="FATTY ACID SYNTHASE"/>
    <property type="match status" value="1"/>
</dbReference>
<dbReference type="Gene3D" id="3.30.559.10">
    <property type="entry name" value="Chloramphenicol acetyltransferase-like domain"/>
    <property type="match status" value="1"/>
</dbReference>
<accession>A0ABW9QC21</accession>
<dbReference type="RefSeq" id="WP_249041171.1">
    <property type="nucleotide sequence ID" value="NZ_WKKG01000025.1"/>
</dbReference>
<comment type="caution">
    <text evidence="3">The sequence shown here is derived from an EMBL/GenBank/DDBJ whole genome shotgun (WGS) entry which is preliminary data.</text>
</comment>
<dbReference type="InterPro" id="IPR001242">
    <property type="entry name" value="Condensation_dom"/>
</dbReference>
<dbReference type="Pfam" id="PF18563">
    <property type="entry name" value="TubC_N"/>
    <property type="match status" value="1"/>
</dbReference>
<evidence type="ECO:0000259" key="2">
    <source>
        <dbReference type="Pfam" id="PF18563"/>
    </source>
</evidence>
<dbReference type="InterPro" id="IPR023213">
    <property type="entry name" value="CAT-like_dom_sf"/>
</dbReference>
<protein>
    <recommendedName>
        <fullName evidence="5">Condensation domain-containing protein</fullName>
    </recommendedName>
</protein>
<feature type="domain" description="Condensation" evidence="1">
    <location>
        <begin position="74"/>
        <end position="236"/>
    </location>
</feature>
<evidence type="ECO:0008006" key="5">
    <source>
        <dbReference type="Google" id="ProtNLM"/>
    </source>
</evidence>
<sequence>MDKIRDLLIELKKESIDIVLNDDELEVFYDTDDLDPVIYDQIKNNKDQLIQFLKSSKSDINNPFSIPLSPIKAAYPLTNSQNRLWILSQLEGGSLAYNMPAAVRLTGTVDFDKFEESFKLLIERHEILRTFFKSNDQGEVSQFIIPVAGVSFTITQKDFSKNKKSEAQVADYLEEINKEPFDLERAPLVRGAIIKLKEKEHVFFLSMHHIIGDGWSMQLLISEIIKIYNSLLQGKQ</sequence>
<reference evidence="3 4" key="1">
    <citation type="submission" date="2019-11" db="EMBL/GenBank/DDBJ databases">
        <title>Flavobacterium resistens genome.</title>
        <authorList>
            <person name="Wilson V.M."/>
            <person name="Newman J.D."/>
        </authorList>
    </citation>
    <scope>NUCLEOTIDE SEQUENCE [LARGE SCALE GENOMIC DNA]</scope>
    <source>
        <strain evidence="3 4">DSM 19382</strain>
    </source>
</reference>
<evidence type="ECO:0000259" key="1">
    <source>
        <dbReference type="Pfam" id="PF00668"/>
    </source>
</evidence>